<reference evidence="3 4" key="1">
    <citation type="submission" date="2008-03" db="EMBL/GenBank/DDBJ databases">
        <title>Complete sequence of Leptothrix cholodnii SP-6.</title>
        <authorList>
            <consortium name="US DOE Joint Genome Institute"/>
            <person name="Copeland A."/>
            <person name="Lucas S."/>
            <person name="Lapidus A."/>
            <person name="Glavina del Rio T."/>
            <person name="Dalin E."/>
            <person name="Tice H."/>
            <person name="Bruce D."/>
            <person name="Goodwin L."/>
            <person name="Pitluck S."/>
            <person name="Chertkov O."/>
            <person name="Brettin T."/>
            <person name="Detter J.C."/>
            <person name="Han C."/>
            <person name="Kuske C.R."/>
            <person name="Schmutz J."/>
            <person name="Larimer F."/>
            <person name="Land M."/>
            <person name="Hauser L."/>
            <person name="Kyrpides N."/>
            <person name="Lykidis A."/>
            <person name="Emerson D."/>
            <person name="Richardson P."/>
        </authorList>
    </citation>
    <scope>NUCLEOTIDE SEQUENCE [LARGE SCALE GENOMIC DNA]</scope>
    <source>
        <strain evidence="4">ATCC 51168 / LMG 8142 / SP-6</strain>
    </source>
</reference>
<dbReference type="Proteomes" id="UP000001693">
    <property type="component" value="Chromosome"/>
</dbReference>
<proteinExistence type="predicted"/>
<gene>
    <name evidence="3" type="ordered locus">Lcho_0218</name>
</gene>
<dbReference type="AlphaFoldDB" id="B1Y7P5"/>
<feature type="region of interest" description="Disordered" evidence="1">
    <location>
        <begin position="246"/>
        <end position="274"/>
    </location>
</feature>
<evidence type="ECO:0000313" key="4">
    <source>
        <dbReference type="Proteomes" id="UP000001693"/>
    </source>
</evidence>
<dbReference type="STRING" id="395495.Lcho_0218"/>
<dbReference type="SUPFAM" id="SSF53448">
    <property type="entry name" value="Nucleotide-diphospho-sugar transferases"/>
    <property type="match status" value="1"/>
</dbReference>
<organism evidence="3 4">
    <name type="scientific">Leptothrix cholodnii (strain ATCC 51168 / LMG 8142 / SP-6)</name>
    <name type="common">Leptothrix discophora (strain SP-6)</name>
    <dbReference type="NCBI Taxonomy" id="395495"/>
    <lineage>
        <taxon>Bacteria</taxon>
        <taxon>Pseudomonadati</taxon>
        <taxon>Pseudomonadota</taxon>
        <taxon>Betaproteobacteria</taxon>
        <taxon>Burkholderiales</taxon>
        <taxon>Sphaerotilaceae</taxon>
        <taxon>Leptothrix</taxon>
    </lineage>
</organism>
<dbReference type="Gene3D" id="3.90.550.10">
    <property type="entry name" value="Spore Coat Polysaccharide Biosynthesis Protein SpsA, Chain A"/>
    <property type="match status" value="1"/>
</dbReference>
<evidence type="ECO:0000256" key="1">
    <source>
        <dbReference type="SAM" id="MobiDB-lite"/>
    </source>
</evidence>
<dbReference type="InterPro" id="IPR029044">
    <property type="entry name" value="Nucleotide-diphossugar_trans"/>
</dbReference>
<dbReference type="CDD" id="cd06422">
    <property type="entry name" value="NTP_transferase_like_1"/>
    <property type="match status" value="1"/>
</dbReference>
<feature type="compositionally biased region" description="Basic and acidic residues" evidence="1">
    <location>
        <begin position="249"/>
        <end position="274"/>
    </location>
</feature>
<dbReference type="OrthoDB" id="9788272at2"/>
<dbReference type="eggNOG" id="COG1208">
    <property type="taxonomic scope" value="Bacteria"/>
</dbReference>
<dbReference type="InterPro" id="IPR005835">
    <property type="entry name" value="NTP_transferase_dom"/>
</dbReference>
<dbReference type="GO" id="GO:0016740">
    <property type="term" value="F:transferase activity"/>
    <property type="evidence" value="ECO:0007669"/>
    <property type="project" value="UniProtKB-KW"/>
</dbReference>
<keyword evidence="3" id="KW-0808">Transferase</keyword>
<dbReference type="KEGG" id="lch:Lcho_0218"/>
<feature type="domain" description="Nucleotidyl transferase" evidence="2">
    <location>
        <begin position="9"/>
        <end position="139"/>
    </location>
</feature>
<dbReference type="InterPro" id="IPR050486">
    <property type="entry name" value="Mannose-1P_guanyltransferase"/>
</dbReference>
<sequence precursor="true">MASPLPLRAIVLAAGRGERMRPLTDTTPKPLLPIFGRPMIEWHLLALARDGVQEVVINTAWLEDQFPAVLGDGSRFGLRLRYSTEGREHGGALETAGGIAKVRDWLCADGRAAFWVVSGDIWAPDFRFDAELAQRFIASGLDAHLWMVPNPPFHPKGDFAFGAALPALDAQAALAAPIGGDAAGQNGATYANLALMRPSLCASVTPGSRSALGPHLHEGIADRRISISMYQGRWENVGTPAQWAALQDASKDPVHDSAARPLHLADRTGDRGRA</sequence>
<evidence type="ECO:0000313" key="3">
    <source>
        <dbReference type="EMBL" id="ACB32493.1"/>
    </source>
</evidence>
<dbReference type="EMBL" id="CP001013">
    <property type="protein sequence ID" value="ACB32493.1"/>
    <property type="molecule type" value="Genomic_DNA"/>
</dbReference>
<dbReference type="HOGENOM" id="CLU_029499_2_1_4"/>
<dbReference type="Pfam" id="PF00483">
    <property type="entry name" value="NTP_transferase"/>
    <property type="match status" value="1"/>
</dbReference>
<dbReference type="PANTHER" id="PTHR22572">
    <property type="entry name" value="SUGAR-1-PHOSPHATE GUANYL TRANSFERASE"/>
    <property type="match status" value="1"/>
</dbReference>
<dbReference type="RefSeq" id="WP_012345255.1">
    <property type="nucleotide sequence ID" value="NC_010524.1"/>
</dbReference>
<protein>
    <submittedName>
        <fullName evidence="3">Nucleotidyl transferase</fullName>
    </submittedName>
</protein>
<keyword evidence="4" id="KW-1185">Reference proteome</keyword>
<evidence type="ECO:0000259" key="2">
    <source>
        <dbReference type="Pfam" id="PF00483"/>
    </source>
</evidence>
<name>B1Y7P5_LEPCP</name>
<accession>B1Y7P5</accession>